<proteinExistence type="inferred from homology"/>
<dbReference type="InterPro" id="IPR003171">
    <property type="entry name" value="Mehydrof_redctse-like"/>
</dbReference>
<comment type="similarity">
    <text evidence="3 8">Belongs to the methylenetetrahydrofolate reductase family.</text>
</comment>
<evidence type="ECO:0000256" key="3">
    <source>
        <dbReference type="ARBA" id="ARBA00006743"/>
    </source>
</evidence>
<dbReference type="Proteomes" id="UP000318186">
    <property type="component" value="Unassembled WGS sequence"/>
</dbReference>
<keyword evidence="6 8" id="KW-0560">Oxidoreductase</keyword>
<comment type="catalytic activity">
    <reaction evidence="7">
        <text>(6S)-5-methyl-5,6,7,8-tetrahydrofolate + NAD(+) = (6R)-5,10-methylene-5,6,7,8-tetrahydrofolate + NADH + H(+)</text>
        <dbReference type="Rhea" id="RHEA:19821"/>
        <dbReference type="ChEBI" id="CHEBI:15378"/>
        <dbReference type="ChEBI" id="CHEBI:15636"/>
        <dbReference type="ChEBI" id="CHEBI:18608"/>
        <dbReference type="ChEBI" id="CHEBI:57540"/>
        <dbReference type="ChEBI" id="CHEBI:57945"/>
        <dbReference type="EC" id="1.5.1.54"/>
    </reaction>
    <physiologicalReaction direction="right-to-left" evidence="7">
        <dbReference type="Rhea" id="RHEA:19823"/>
    </physiologicalReaction>
</comment>
<dbReference type="Proteomes" id="UP001330827">
    <property type="component" value="Chromosome"/>
</dbReference>
<reference evidence="9 11" key="1">
    <citation type="submission" date="2019-06" db="EMBL/GenBank/DDBJ databases">
        <title>Sequencing the genomes of 1000 actinobacteria strains.</title>
        <authorList>
            <person name="Klenk H.-P."/>
        </authorList>
    </citation>
    <scope>NUCLEOTIDE SEQUENCE [LARGE SCALE GENOMIC DNA]</scope>
    <source>
        <strain evidence="9 11">DSM 42059</strain>
    </source>
</reference>
<evidence type="ECO:0000256" key="8">
    <source>
        <dbReference type="RuleBase" id="RU003862"/>
    </source>
</evidence>
<organism evidence="9 11">
    <name type="scientific">Streptomyces brevispora</name>
    <dbReference type="NCBI Taxonomy" id="887462"/>
    <lineage>
        <taxon>Bacteria</taxon>
        <taxon>Bacillati</taxon>
        <taxon>Actinomycetota</taxon>
        <taxon>Actinomycetes</taxon>
        <taxon>Kitasatosporales</taxon>
        <taxon>Streptomycetaceae</taxon>
        <taxon>Streptomyces</taxon>
    </lineage>
</organism>
<protein>
    <recommendedName>
        <fullName evidence="8">Methylenetetrahydrofolate reductase</fullName>
    </recommendedName>
</protein>
<keyword evidence="4 8" id="KW-0285">Flavoprotein</keyword>
<dbReference type="UniPathway" id="UPA00193"/>
<evidence type="ECO:0000313" key="9">
    <source>
        <dbReference type="EMBL" id="TWF91734.1"/>
    </source>
</evidence>
<dbReference type="RefSeq" id="WP_145767604.1">
    <property type="nucleotide sequence ID" value="NZ_CP109114.1"/>
</dbReference>
<dbReference type="Pfam" id="PF02219">
    <property type="entry name" value="MTHFR"/>
    <property type="match status" value="1"/>
</dbReference>
<dbReference type="CDD" id="cd00537">
    <property type="entry name" value="MTHFR"/>
    <property type="match status" value="1"/>
</dbReference>
<keyword evidence="5 8" id="KW-0274">FAD</keyword>
<evidence type="ECO:0000256" key="6">
    <source>
        <dbReference type="ARBA" id="ARBA00023002"/>
    </source>
</evidence>
<evidence type="ECO:0000256" key="7">
    <source>
        <dbReference type="ARBA" id="ARBA00048628"/>
    </source>
</evidence>
<dbReference type="InterPro" id="IPR029041">
    <property type="entry name" value="FAD-linked_oxidoreductase-like"/>
</dbReference>
<accession>A0A561TXC8</accession>
<dbReference type="Gene3D" id="3.20.20.220">
    <property type="match status" value="1"/>
</dbReference>
<dbReference type="AlphaFoldDB" id="A0A561TXC8"/>
<comment type="cofactor">
    <cofactor evidence="1 8">
        <name>FAD</name>
        <dbReference type="ChEBI" id="CHEBI:57692"/>
    </cofactor>
</comment>
<keyword evidence="12" id="KW-1185">Reference proteome</keyword>
<dbReference type="PANTHER" id="PTHR45754">
    <property type="entry name" value="METHYLENETETRAHYDROFOLATE REDUCTASE"/>
    <property type="match status" value="1"/>
</dbReference>
<evidence type="ECO:0000256" key="1">
    <source>
        <dbReference type="ARBA" id="ARBA00001974"/>
    </source>
</evidence>
<dbReference type="GO" id="GO:0005829">
    <property type="term" value="C:cytosol"/>
    <property type="evidence" value="ECO:0007669"/>
    <property type="project" value="TreeGrafter"/>
</dbReference>
<dbReference type="PANTHER" id="PTHR45754:SF3">
    <property type="entry name" value="METHYLENETETRAHYDROFOLATE REDUCTASE (NADPH)"/>
    <property type="match status" value="1"/>
</dbReference>
<dbReference type="EMBL" id="VIWW01000002">
    <property type="protein sequence ID" value="TWF91734.1"/>
    <property type="molecule type" value="Genomic_DNA"/>
</dbReference>
<evidence type="ECO:0000313" key="11">
    <source>
        <dbReference type="Proteomes" id="UP000318186"/>
    </source>
</evidence>
<name>A0A561TXC8_9ACTN</name>
<evidence type="ECO:0000256" key="5">
    <source>
        <dbReference type="ARBA" id="ARBA00022827"/>
    </source>
</evidence>
<evidence type="ECO:0000256" key="2">
    <source>
        <dbReference type="ARBA" id="ARBA00004777"/>
    </source>
</evidence>
<evidence type="ECO:0000313" key="10">
    <source>
        <dbReference type="EMBL" id="WSC17193.1"/>
    </source>
</evidence>
<evidence type="ECO:0000313" key="12">
    <source>
        <dbReference type="Proteomes" id="UP001330827"/>
    </source>
</evidence>
<dbReference type="GO" id="GO:0106312">
    <property type="term" value="F:methylenetetrahydrofolate reductase (NADH) activity"/>
    <property type="evidence" value="ECO:0007669"/>
    <property type="project" value="UniProtKB-EC"/>
</dbReference>
<comment type="pathway">
    <text evidence="2 8">One-carbon metabolism; tetrahydrofolate interconversion.</text>
</comment>
<evidence type="ECO:0000256" key="4">
    <source>
        <dbReference type="ARBA" id="ARBA00022630"/>
    </source>
</evidence>
<dbReference type="GO" id="GO:0009086">
    <property type="term" value="P:methionine biosynthetic process"/>
    <property type="evidence" value="ECO:0007669"/>
    <property type="project" value="TreeGrafter"/>
</dbReference>
<dbReference type="GO" id="GO:0071949">
    <property type="term" value="F:FAD binding"/>
    <property type="evidence" value="ECO:0007669"/>
    <property type="project" value="TreeGrafter"/>
</dbReference>
<dbReference type="EMBL" id="CP109114">
    <property type="protein sequence ID" value="WSC17193.1"/>
    <property type="molecule type" value="Genomic_DNA"/>
</dbReference>
<dbReference type="SUPFAM" id="SSF51730">
    <property type="entry name" value="FAD-linked oxidoreductase"/>
    <property type="match status" value="1"/>
</dbReference>
<sequence>MDSLSTASAPAVGPLLEDFSLEMTGKDVPRLEEARDRIPAGTRINVTFLGNEDLGVRLAAARAVRQLGYTPVPHISARRLRSRSELEELLAAFRADGTADNVLVIGGDPATPHGPYDDSLALIRSGLLQSYGVRHVGIGGYPEGHPSIAGQVLWSAIEDKTTALAGQGLSGDVITQFGFDADPVLAWVESLRKRGIDAPVRVGVPGPAGIKRLMTYAARFGVGTSASIAKKYGFSLTNLMGTAGPDRFIRALADGYDARRHGVLKLHFYTFGGIGATSRWVTEFLAVEGN</sequence>
<dbReference type="GO" id="GO:0035999">
    <property type="term" value="P:tetrahydrofolate interconversion"/>
    <property type="evidence" value="ECO:0007669"/>
    <property type="project" value="UniProtKB-UniPathway"/>
</dbReference>
<gene>
    <name evidence="9" type="ORF">FHX80_1249</name>
    <name evidence="10" type="ORF">OIE64_33150</name>
</gene>
<dbReference type="OrthoDB" id="9812555at2"/>
<reference evidence="10 12" key="2">
    <citation type="submission" date="2022-10" db="EMBL/GenBank/DDBJ databases">
        <title>The complete genomes of actinobacterial strains from the NBC collection.</title>
        <authorList>
            <person name="Joergensen T.S."/>
            <person name="Alvarez Arevalo M."/>
            <person name="Sterndorff E.B."/>
            <person name="Faurdal D."/>
            <person name="Vuksanovic O."/>
            <person name="Mourched A.-S."/>
            <person name="Charusanti P."/>
            <person name="Shaw S."/>
            <person name="Blin K."/>
            <person name="Weber T."/>
        </authorList>
    </citation>
    <scope>NUCLEOTIDE SEQUENCE [LARGE SCALE GENOMIC DNA]</scope>
    <source>
        <strain evidence="10 12">NBC 01769</strain>
    </source>
</reference>